<name>A0A365L2D2_9BACL</name>
<evidence type="ECO:0000313" key="3">
    <source>
        <dbReference type="Proteomes" id="UP000251002"/>
    </source>
</evidence>
<dbReference type="RefSeq" id="WP_112223109.1">
    <property type="nucleotide sequence ID" value="NZ_CP196859.1"/>
</dbReference>
<dbReference type="EMBL" id="QLZR01000002">
    <property type="protein sequence ID" value="RAZ79542.1"/>
    <property type="molecule type" value="Genomic_DNA"/>
</dbReference>
<feature type="region of interest" description="Disordered" evidence="1">
    <location>
        <begin position="75"/>
        <end position="95"/>
    </location>
</feature>
<dbReference type="AlphaFoldDB" id="A0A365L2D2"/>
<dbReference type="Proteomes" id="UP000251002">
    <property type="component" value="Unassembled WGS sequence"/>
</dbReference>
<evidence type="ECO:0000256" key="1">
    <source>
        <dbReference type="SAM" id="MobiDB-lite"/>
    </source>
</evidence>
<gene>
    <name evidence="2" type="ORF">DP120_08010</name>
</gene>
<evidence type="ECO:0008006" key="4">
    <source>
        <dbReference type="Google" id="ProtNLM"/>
    </source>
</evidence>
<proteinExistence type="predicted"/>
<accession>A0A365L2D2</accession>
<sequence>MRYLQYKGVVEREYKMSLKKIMHQLCVTENLNAVNGAKKLGIAKEIFVYWRRYFRLEERQLLFDQTINDLKESQSPFTDEAGKENTKPNIAMPPSNTIDELEDVVDALIGYYKHIHYTSGGLSLQTAKLPLYEFSKTVIVDYKNGELAKELQKES</sequence>
<comment type="caution">
    <text evidence="2">The sequence shown here is derived from an EMBL/GenBank/DDBJ whole genome shotgun (WGS) entry which is preliminary data.</text>
</comment>
<keyword evidence="3" id="KW-1185">Reference proteome</keyword>
<organism evidence="2 3">
    <name type="scientific">Planococcus halotolerans</name>
    <dbReference type="NCBI Taxonomy" id="2233542"/>
    <lineage>
        <taxon>Bacteria</taxon>
        <taxon>Bacillati</taxon>
        <taxon>Bacillota</taxon>
        <taxon>Bacilli</taxon>
        <taxon>Bacillales</taxon>
        <taxon>Caryophanaceae</taxon>
        <taxon>Planococcus</taxon>
    </lineage>
</organism>
<evidence type="ECO:0000313" key="2">
    <source>
        <dbReference type="EMBL" id="RAZ79542.1"/>
    </source>
</evidence>
<protein>
    <recommendedName>
        <fullName evidence="4">Transposase</fullName>
    </recommendedName>
</protein>
<reference evidence="2 3" key="1">
    <citation type="submission" date="2018-06" db="EMBL/GenBank/DDBJ databases">
        <title>The draft genome sequences of strains SCU63 and S1.</title>
        <authorList>
            <person name="Gan L."/>
        </authorList>
    </citation>
    <scope>NUCLEOTIDE SEQUENCE [LARGE SCALE GENOMIC DNA]</scope>
    <source>
        <strain evidence="2 3">SCU63</strain>
    </source>
</reference>